<dbReference type="AlphaFoldDB" id="K0RM81"/>
<name>K0RM81_THAOC</name>
<feature type="region of interest" description="Disordered" evidence="1">
    <location>
        <begin position="109"/>
        <end position="198"/>
    </location>
</feature>
<feature type="compositionally biased region" description="Polar residues" evidence="1">
    <location>
        <begin position="117"/>
        <end position="127"/>
    </location>
</feature>
<evidence type="ECO:0000256" key="1">
    <source>
        <dbReference type="SAM" id="MobiDB-lite"/>
    </source>
</evidence>
<feature type="compositionally biased region" description="Basic and acidic residues" evidence="1">
    <location>
        <begin position="481"/>
        <end position="538"/>
    </location>
</feature>
<gene>
    <name evidence="2" type="ORF">THAOC_25500</name>
</gene>
<protein>
    <submittedName>
        <fullName evidence="2">Uncharacterized protein</fullName>
    </submittedName>
</protein>
<feature type="compositionally biased region" description="Low complexity" evidence="1">
    <location>
        <begin position="149"/>
        <end position="162"/>
    </location>
</feature>
<proteinExistence type="predicted"/>
<feature type="compositionally biased region" description="Low complexity" evidence="1">
    <location>
        <begin position="128"/>
        <end position="138"/>
    </location>
</feature>
<evidence type="ECO:0000313" key="2">
    <source>
        <dbReference type="EMBL" id="EJK54838.1"/>
    </source>
</evidence>
<accession>K0RM81</accession>
<feature type="compositionally biased region" description="Polar residues" evidence="1">
    <location>
        <begin position="163"/>
        <end position="182"/>
    </location>
</feature>
<feature type="compositionally biased region" description="Polar residues" evidence="1">
    <location>
        <begin position="12"/>
        <end position="45"/>
    </location>
</feature>
<dbReference type="Proteomes" id="UP000266841">
    <property type="component" value="Unassembled WGS sequence"/>
</dbReference>
<feature type="region of interest" description="Disordered" evidence="1">
    <location>
        <begin position="1"/>
        <end position="53"/>
    </location>
</feature>
<keyword evidence="3" id="KW-1185">Reference proteome</keyword>
<reference evidence="2 3" key="1">
    <citation type="journal article" date="2012" name="Genome Biol.">
        <title>Genome and low-iron response of an oceanic diatom adapted to chronic iron limitation.</title>
        <authorList>
            <person name="Lommer M."/>
            <person name="Specht M."/>
            <person name="Roy A.S."/>
            <person name="Kraemer L."/>
            <person name="Andreson R."/>
            <person name="Gutowska M.A."/>
            <person name="Wolf J."/>
            <person name="Bergner S.V."/>
            <person name="Schilhabel M.B."/>
            <person name="Klostermeier U.C."/>
            <person name="Beiko R.G."/>
            <person name="Rosenstiel P."/>
            <person name="Hippler M."/>
            <person name="Laroche J."/>
        </authorList>
    </citation>
    <scope>NUCLEOTIDE SEQUENCE [LARGE SCALE GENOMIC DNA]</scope>
    <source>
        <strain evidence="2 3">CCMP1005</strain>
    </source>
</reference>
<organism evidence="2 3">
    <name type="scientific">Thalassiosira oceanica</name>
    <name type="common">Marine diatom</name>
    <dbReference type="NCBI Taxonomy" id="159749"/>
    <lineage>
        <taxon>Eukaryota</taxon>
        <taxon>Sar</taxon>
        <taxon>Stramenopiles</taxon>
        <taxon>Ochrophyta</taxon>
        <taxon>Bacillariophyta</taxon>
        <taxon>Coscinodiscophyceae</taxon>
        <taxon>Thalassiosirophycidae</taxon>
        <taxon>Thalassiosirales</taxon>
        <taxon>Thalassiosiraceae</taxon>
        <taxon>Thalassiosira</taxon>
    </lineage>
</organism>
<sequence>MSDGNSRGAYSLSYNWSESSGPNSQGTGSVTVRRSGTQGQVQNRRNPVLEVQPRIPPRRVVPVDQVQFPVRNVSAAASLPGGTRVHHNPILLNHGGGQFDRHSVGPGLVYQGHHEQQGTMSPSNSTISSRGSVRNNNGSVGGGSRRSTRGSTRGSYRSTRGSATRNTLFPQANQFHRNSSGQPYHGGPARQQSRSLQQVPGGFGTTNATQQVSRQLVARSQVNAKFGRATPRDLSSLNDVTLTINDYDVNPTSREYKEIYNRVLVPLEPKTLTTSLGTSSMMMTTSEDQLIKISRSAFNELTRLVTICRKSEWKSSTASLHSAVLTKYDNYQPAYQGGFLWVWLTLKVLFDLNPLKRQACLKYLENFKAEGLKGYEGESVKQATVEFYGISCRLDAAGHLPPDILVVLTTGLSIVSHEQFAAYWSHAATSAQFGSLGVLLADLNVHYQSSDLEVVKQVCNKALDLYMVYCEAEDWTRAKGRQDPYDRRKGHNGNEDKIKKNKAAFDKRKAEKAAAKAREEDKANKSVFPKDAEDKENLKANGEYQRKQWSNMGLTMDPNHGLMAQCDHCGALSSTHDTASHSQWAANPTSFVLSRGHVLNVERAKLQVAAALTGDDDKCTKITAAGLPPLSIEGGTISPAVKSPTFMLSRTEFARRLDDIERTSTDPNAYSVTQLMRQLMVGK</sequence>
<evidence type="ECO:0000313" key="3">
    <source>
        <dbReference type="Proteomes" id="UP000266841"/>
    </source>
</evidence>
<comment type="caution">
    <text evidence="2">The sequence shown here is derived from an EMBL/GenBank/DDBJ whole genome shotgun (WGS) entry which is preliminary data.</text>
</comment>
<dbReference type="EMBL" id="AGNL01035190">
    <property type="protein sequence ID" value="EJK54838.1"/>
    <property type="molecule type" value="Genomic_DNA"/>
</dbReference>
<feature type="region of interest" description="Disordered" evidence="1">
    <location>
        <begin position="481"/>
        <end position="540"/>
    </location>
</feature>